<feature type="region of interest" description="Disordered" evidence="1">
    <location>
        <begin position="343"/>
        <end position="387"/>
    </location>
</feature>
<reference evidence="2 3" key="1">
    <citation type="journal article" date="2015" name="Nat. Commun.">
        <title>Outbred genome sequencing and CRISPR/Cas9 gene editing in butterflies.</title>
        <authorList>
            <person name="Li X."/>
            <person name="Fan D."/>
            <person name="Zhang W."/>
            <person name="Liu G."/>
            <person name="Zhang L."/>
            <person name="Zhao L."/>
            <person name="Fang X."/>
            <person name="Chen L."/>
            <person name="Dong Y."/>
            <person name="Chen Y."/>
            <person name="Ding Y."/>
            <person name="Zhao R."/>
            <person name="Feng M."/>
            <person name="Zhu Y."/>
            <person name="Feng Y."/>
            <person name="Jiang X."/>
            <person name="Zhu D."/>
            <person name="Xiang H."/>
            <person name="Feng X."/>
            <person name="Li S."/>
            <person name="Wang J."/>
            <person name="Zhang G."/>
            <person name="Kronforst M.R."/>
            <person name="Wang W."/>
        </authorList>
    </citation>
    <scope>NUCLEOTIDE SEQUENCE [LARGE SCALE GENOMIC DNA]</scope>
    <source>
        <strain evidence="2">Ya'a_city_454_Pm</strain>
        <tissue evidence="2">Whole body</tissue>
    </source>
</reference>
<feature type="region of interest" description="Disordered" evidence="1">
    <location>
        <begin position="660"/>
        <end position="686"/>
    </location>
</feature>
<feature type="region of interest" description="Disordered" evidence="1">
    <location>
        <begin position="474"/>
        <end position="496"/>
    </location>
</feature>
<evidence type="ECO:0000256" key="1">
    <source>
        <dbReference type="SAM" id="MobiDB-lite"/>
    </source>
</evidence>
<accession>A0A194R4L5</accession>
<sequence length="745" mass="88323">MSSSSTDDTAIEEKEEKIKKFSKLRHMIRKKRELRQKKKSKKPTQMISMSPSQLRRISNSKTKERPKSLKEHLIEYLKEKKYIEDIKGKIEKKEEQKIEERYLDYNEDRTKVKVKAKEIRDFKQERHYRTKKINKKQNIPLSRRPLKKSNNKGIDKNGNILKSYPYNTSSNLVQPKIQPKLDIDHIVNKCANEFKTSIKNIIEEYANSVIEPNSVNNNGIDESTSKEIQRHDSTNDEILKPYSDWSTDSDNQSDIMTQEDEDLETQESNYFKIYLEKKTHNNLYRIDNEQFQKNRLYEKYRFGESFRKEADVECDRLIEERHQNLEMGRKIFENAYRFLEHSEGDDEENEFEQKRSITDAKDKVSKKRRNISSKNPKRSKKIEEKFVDSHKKKSEAEEIELYIDVGMVTPRDIYLSSLPQYCEYRTEVHVPKSCIEDDLSNIKYSAQNDDEITSIEYSDKEEICEEESQVSTELPVSKHYQEKPSDHKTTKNIETENINEKFQKPTFNVMTTVITEFLSSIRQIYEKGKINNEKKRSYQDLEKERVKCQKRIDRELAFFRRLTEQQYSDTSSSSEEFTDDEVFVKSKSFTEVSGRAEKRKFYETKRSSSPILIYHYYRPGCKSNEEATYYDSDGCIQNLDSKNPFKTHKELKTSRTIVSANNNEADEKISDERKSNRRSLHSLPSESENREIVLNQFIKEEEEEETLDPGLRNTNKLKTSNDKLKIHYEPMTITFDARSNTKPKL</sequence>
<gene>
    <name evidence="2" type="ORF">RR48_07807</name>
</gene>
<evidence type="ECO:0000313" key="3">
    <source>
        <dbReference type="Proteomes" id="UP000053240"/>
    </source>
</evidence>
<feature type="compositionally biased region" description="Basic and acidic residues" evidence="1">
    <location>
        <begin position="479"/>
        <end position="496"/>
    </location>
</feature>
<evidence type="ECO:0000313" key="2">
    <source>
        <dbReference type="EMBL" id="KPJ10801.1"/>
    </source>
</evidence>
<protein>
    <submittedName>
        <fullName evidence="2">Uncharacterized protein</fullName>
    </submittedName>
</protein>
<feature type="compositionally biased region" description="Basic and acidic residues" evidence="1">
    <location>
        <begin position="351"/>
        <end position="363"/>
    </location>
</feature>
<dbReference type="EMBL" id="KQ460930">
    <property type="protein sequence ID" value="KPJ10801.1"/>
    <property type="molecule type" value="Genomic_DNA"/>
</dbReference>
<dbReference type="InParanoid" id="A0A194R4L5"/>
<feature type="compositionally biased region" description="Basic residues" evidence="1">
    <location>
        <begin position="364"/>
        <end position="380"/>
    </location>
</feature>
<feature type="compositionally biased region" description="Basic and acidic residues" evidence="1">
    <location>
        <begin position="665"/>
        <end position="674"/>
    </location>
</feature>
<feature type="compositionally biased region" description="Polar residues" evidence="1">
    <location>
        <begin position="244"/>
        <end position="253"/>
    </location>
</feature>
<keyword evidence="3" id="KW-1185">Reference proteome</keyword>
<dbReference type="Proteomes" id="UP000053240">
    <property type="component" value="Unassembled WGS sequence"/>
</dbReference>
<proteinExistence type="predicted"/>
<feature type="region of interest" description="Disordered" evidence="1">
    <location>
        <begin position="233"/>
        <end position="253"/>
    </location>
</feature>
<organism evidence="2 3">
    <name type="scientific">Papilio machaon</name>
    <name type="common">Old World swallowtail butterfly</name>
    <dbReference type="NCBI Taxonomy" id="76193"/>
    <lineage>
        <taxon>Eukaryota</taxon>
        <taxon>Metazoa</taxon>
        <taxon>Ecdysozoa</taxon>
        <taxon>Arthropoda</taxon>
        <taxon>Hexapoda</taxon>
        <taxon>Insecta</taxon>
        <taxon>Pterygota</taxon>
        <taxon>Neoptera</taxon>
        <taxon>Endopterygota</taxon>
        <taxon>Lepidoptera</taxon>
        <taxon>Glossata</taxon>
        <taxon>Ditrysia</taxon>
        <taxon>Papilionoidea</taxon>
        <taxon>Papilionidae</taxon>
        <taxon>Papilioninae</taxon>
        <taxon>Papilio</taxon>
    </lineage>
</organism>
<feature type="region of interest" description="Disordered" evidence="1">
    <location>
        <begin position="21"/>
        <end position="69"/>
    </location>
</feature>
<feature type="compositionally biased region" description="Basic residues" evidence="1">
    <location>
        <begin position="21"/>
        <end position="42"/>
    </location>
</feature>
<feature type="compositionally biased region" description="Polar residues" evidence="1">
    <location>
        <begin position="43"/>
        <end position="60"/>
    </location>
</feature>
<name>A0A194R4L5_PAPMA</name>
<dbReference type="AlphaFoldDB" id="A0A194R4L5"/>